<dbReference type="AlphaFoldDB" id="A0A518G7K2"/>
<protein>
    <recommendedName>
        <fullName evidence="4">Type II secretion system protein GspF domain-containing protein</fullName>
    </recommendedName>
</protein>
<evidence type="ECO:0000256" key="1">
    <source>
        <dbReference type="SAM" id="Phobius"/>
    </source>
</evidence>
<feature type="transmembrane region" description="Helical" evidence="1">
    <location>
        <begin position="309"/>
        <end position="331"/>
    </location>
</feature>
<evidence type="ECO:0008006" key="4">
    <source>
        <dbReference type="Google" id="ProtNLM"/>
    </source>
</evidence>
<gene>
    <name evidence="2" type="ORF">Q31a_28800</name>
</gene>
<dbReference type="EMBL" id="CP036298">
    <property type="protein sequence ID" value="QDV24560.1"/>
    <property type="molecule type" value="Genomic_DNA"/>
</dbReference>
<reference evidence="2 3" key="1">
    <citation type="submission" date="2019-02" db="EMBL/GenBank/DDBJ databases">
        <title>Deep-cultivation of Planctomycetes and their phenomic and genomic characterization uncovers novel biology.</title>
        <authorList>
            <person name="Wiegand S."/>
            <person name="Jogler M."/>
            <person name="Boedeker C."/>
            <person name="Pinto D."/>
            <person name="Vollmers J."/>
            <person name="Rivas-Marin E."/>
            <person name="Kohn T."/>
            <person name="Peeters S.H."/>
            <person name="Heuer A."/>
            <person name="Rast P."/>
            <person name="Oberbeckmann S."/>
            <person name="Bunk B."/>
            <person name="Jeske O."/>
            <person name="Meyerdierks A."/>
            <person name="Storesund J.E."/>
            <person name="Kallscheuer N."/>
            <person name="Luecker S."/>
            <person name="Lage O.M."/>
            <person name="Pohl T."/>
            <person name="Merkel B.J."/>
            <person name="Hornburger P."/>
            <person name="Mueller R.-W."/>
            <person name="Bruemmer F."/>
            <person name="Labrenz M."/>
            <person name="Spormann A.M."/>
            <person name="Op den Camp H."/>
            <person name="Overmann J."/>
            <person name="Amann R."/>
            <person name="Jetten M.S.M."/>
            <person name="Mascher T."/>
            <person name="Medema M.H."/>
            <person name="Devos D.P."/>
            <person name="Kaster A.-K."/>
            <person name="Ovreas L."/>
            <person name="Rohde M."/>
            <person name="Galperin M.Y."/>
            <person name="Jogler C."/>
        </authorList>
    </citation>
    <scope>NUCLEOTIDE SEQUENCE [LARGE SCALE GENOMIC DNA]</scope>
    <source>
        <strain evidence="2 3">Q31a</strain>
    </source>
</reference>
<dbReference type="Proteomes" id="UP000318017">
    <property type="component" value="Chromosome"/>
</dbReference>
<keyword evidence="1" id="KW-1133">Transmembrane helix</keyword>
<evidence type="ECO:0000313" key="2">
    <source>
        <dbReference type="EMBL" id="QDV24560.1"/>
    </source>
</evidence>
<keyword evidence="1" id="KW-0472">Membrane</keyword>
<feature type="transmembrane region" description="Helical" evidence="1">
    <location>
        <begin position="113"/>
        <end position="136"/>
    </location>
</feature>
<proteinExistence type="predicted"/>
<name>A0A518G7K2_9BACT</name>
<accession>A0A518G7K2</accession>
<dbReference type="KEGG" id="ahel:Q31a_28800"/>
<feature type="transmembrane region" description="Helical" evidence="1">
    <location>
        <begin position="148"/>
        <end position="171"/>
    </location>
</feature>
<sequence length="341" mass="37370">MNDSPLQQLHRFHTEIVSVASTGLPIDVGCPAEYETFNAFLESMASRIGRQLAAGVDLAGVVAADSTLPEAYRSAFLAWLEPEGQVQGFERLVAMPLATSKVRQQWEVNASQLYLLLFLAYLAVLYILSFTVPKFAALNDQLQKPPGLALQVLLVLRTWMPLWGTAIPVILGPIGLRKLFRWGSASRAPSWGKHRVSESKLTRHIQQALKAERLLERNASHHEMQATTASPENLDLPVQVSDAEPKETAQAVVGNGPAPPAVLPPLLHWATHPTSDSLPQNRKLELAAASYWRLVDFQTSGVSLRWSTIFAAVVGSLIVLTVALAVFLPLFDFLLFVAEGN</sequence>
<keyword evidence="3" id="KW-1185">Reference proteome</keyword>
<evidence type="ECO:0000313" key="3">
    <source>
        <dbReference type="Proteomes" id="UP000318017"/>
    </source>
</evidence>
<keyword evidence="1" id="KW-0812">Transmembrane</keyword>
<organism evidence="2 3">
    <name type="scientific">Aureliella helgolandensis</name>
    <dbReference type="NCBI Taxonomy" id="2527968"/>
    <lineage>
        <taxon>Bacteria</taxon>
        <taxon>Pseudomonadati</taxon>
        <taxon>Planctomycetota</taxon>
        <taxon>Planctomycetia</taxon>
        <taxon>Pirellulales</taxon>
        <taxon>Pirellulaceae</taxon>
        <taxon>Aureliella</taxon>
    </lineage>
</organism>